<keyword evidence="3" id="KW-0378">Hydrolase</keyword>
<feature type="signal peptide" evidence="3">
    <location>
        <begin position="1"/>
        <end position="28"/>
    </location>
</feature>
<protein>
    <recommendedName>
        <fullName evidence="3">Carboxypeptidase</fullName>
        <ecNumber evidence="3">3.4.16.-</ecNumber>
    </recommendedName>
</protein>
<dbReference type="GO" id="GO:0006508">
    <property type="term" value="P:proteolysis"/>
    <property type="evidence" value="ECO:0007669"/>
    <property type="project" value="UniProtKB-KW"/>
</dbReference>
<dbReference type="FunFam" id="3.40.50.12670:FF:000002">
    <property type="entry name" value="Carboxypeptidase"/>
    <property type="match status" value="1"/>
</dbReference>
<dbReference type="EC" id="3.4.16.-" evidence="3"/>
<organism evidence="4 5">
    <name type="scientific">Eleusine coracana subsp. coracana</name>
    <dbReference type="NCBI Taxonomy" id="191504"/>
    <lineage>
        <taxon>Eukaryota</taxon>
        <taxon>Viridiplantae</taxon>
        <taxon>Streptophyta</taxon>
        <taxon>Embryophyta</taxon>
        <taxon>Tracheophyta</taxon>
        <taxon>Spermatophyta</taxon>
        <taxon>Magnoliopsida</taxon>
        <taxon>Liliopsida</taxon>
        <taxon>Poales</taxon>
        <taxon>Poaceae</taxon>
        <taxon>PACMAD clade</taxon>
        <taxon>Chloridoideae</taxon>
        <taxon>Cynodonteae</taxon>
        <taxon>Eleusininae</taxon>
        <taxon>Eleusine</taxon>
    </lineage>
</organism>
<reference evidence="4" key="2">
    <citation type="submission" date="2021-12" db="EMBL/GenBank/DDBJ databases">
        <title>Resequencing data analysis of finger millet.</title>
        <authorList>
            <person name="Hatakeyama M."/>
            <person name="Aluri S."/>
            <person name="Balachadran M.T."/>
            <person name="Sivarajan S.R."/>
            <person name="Poveda L."/>
            <person name="Shimizu-Inatsugi R."/>
            <person name="Schlapbach R."/>
            <person name="Sreeman S.M."/>
            <person name="Shimizu K.K."/>
        </authorList>
    </citation>
    <scope>NUCLEOTIDE SEQUENCE</scope>
</reference>
<dbReference type="AlphaFoldDB" id="A0AAV5DN45"/>
<dbReference type="InterPro" id="IPR029058">
    <property type="entry name" value="AB_hydrolase_fold"/>
</dbReference>
<dbReference type="PROSITE" id="PS00560">
    <property type="entry name" value="CARBOXYPEPT_SER_HIS"/>
    <property type="match status" value="1"/>
</dbReference>
<dbReference type="EMBL" id="BQKI01000020">
    <property type="protein sequence ID" value="GJN11870.1"/>
    <property type="molecule type" value="Genomic_DNA"/>
</dbReference>
<comment type="caution">
    <text evidence="4">The sequence shown here is derived from an EMBL/GenBank/DDBJ whole genome shotgun (WGS) entry which is preliminary data.</text>
</comment>
<keyword evidence="3" id="KW-0732">Signal</keyword>
<dbReference type="Proteomes" id="UP001054889">
    <property type="component" value="Unassembled WGS sequence"/>
</dbReference>
<dbReference type="GO" id="GO:0019748">
    <property type="term" value="P:secondary metabolic process"/>
    <property type="evidence" value="ECO:0007669"/>
    <property type="project" value="TreeGrafter"/>
</dbReference>
<dbReference type="Pfam" id="PF00450">
    <property type="entry name" value="Peptidase_S10"/>
    <property type="match status" value="1"/>
</dbReference>
<dbReference type="InterPro" id="IPR001563">
    <property type="entry name" value="Peptidase_S10"/>
</dbReference>
<keyword evidence="3" id="KW-0645">Protease</keyword>
<feature type="chain" id="PRO_5043086248" description="Carboxypeptidase" evidence="3">
    <location>
        <begin position="29"/>
        <end position="483"/>
    </location>
</feature>
<dbReference type="PROSITE" id="PS00131">
    <property type="entry name" value="CARBOXYPEPT_SER_SER"/>
    <property type="match status" value="1"/>
</dbReference>
<name>A0AAV5DN45_ELECO</name>
<evidence type="ECO:0000256" key="1">
    <source>
        <dbReference type="ARBA" id="ARBA00009431"/>
    </source>
</evidence>
<proteinExistence type="inferred from homology"/>
<dbReference type="InterPro" id="IPR033124">
    <property type="entry name" value="Ser_caboxypep_his_AS"/>
</dbReference>
<dbReference type="Gene3D" id="3.40.50.12670">
    <property type="match status" value="1"/>
</dbReference>
<evidence type="ECO:0000313" key="4">
    <source>
        <dbReference type="EMBL" id="GJN11870.1"/>
    </source>
</evidence>
<dbReference type="GO" id="GO:0004185">
    <property type="term" value="F:serine-type carboxypeptidase activity"/>
    <property type="evidence" value="ECO:0007669"/>
    <property type="project" value="UniProtKB-UniRule"/>
</dbReference>
<dbReference type="InterPro" id="IPR018202">
    <property type="entry name" value="Ser_caboxypep_ser_AS"/>
</dbReference>
<evidence type="ECO:0000313" key="5">
    <source>
        <dbReference type="Proteomes" id="UP001054889"/>
    </source>
</evidence>
<keyword evidence="2" id="KW-0325">Glycoprotein</keyword>
<reference evidence="4" key="1">
    <citation type="journal article" date="2018" name="DNA Res.">
        <title>Multiple hybrid de novo genome assembly of finger millet, an orphan allotetraploid crop.</title>
        <authorList>
            <person name="Hatakeyama M."/>
            <person name="Aluri S."/>
            <person name="Balachadran M.T."/>
            <person name="Sivarajan S.R."/>
            <person name="Patrignani A."/>
            <person name="Gruter S."/>
            <person name="Poveda L."/>
            <person name="Shimizu-Inatsugi R."/>
            <person name="Baeten J."/>
            <person name="Francoijs K.J."/>
            <person name="Nataraja K.N."/>
            <person name="Reddy Y.A.N."/>
            <person name="Phadnis S."/>
            <person name="Ravikumar R.L."/>
            <person name="Schlapbach R."/>
            <person name="Sreeman S.M."/>
            <person name="Shimizu K.K."/>
        </authorList>
    </citation>
    <scope>NUCLEOTIDE SEQUENCE</scope>
</reference>
<evidence type="ECO:0000256" key="3">
    <source>
        <dbReference type="RuleBase" id="RU361156"/>
    </source>
</evidence>
<keyword evidence="5" id="KW-1185">Reference proteome</keyword>
<accession>A0AAV5DN45</accession>
<dbReference type="PANTHER" id="PTHR11802:SF491">
    <property type="entry name" value="OS04G0321700 PROTEIN"/>
    <property type="match status" value="1"/>
</dbReference>
<dbReference type="PRINTS" id="PR00724">
    <property type="entry name" value="CRBOXYPTASEC"/>
</dbReference>
<dbReference type="SUPFAM" id="SSF53474">
    <property type="entry name" value="alpha/beta-Hydrolases"/>
    <property type="match status" value="1"/>
</dbReference>
<sequence length="483" mass="54361">METSSPFFLLLLVVATAAPLLFSPNVAAAPQEYLVTGLPGFHGAFPSRHYSGYVTVDEASERRLFYYLVLSERDPAADPVVVWLKGGPGCSSFDGFVYENGPFNFEPGNSPTGLPRLQLNPYSWSKVSSMLYLDSPAGVGMSYSLNRSDYTTGDLKTAADAHKFLLKWFELYPELQSNPFYISGESYAGGYLIGNGVTDNDYDFNSFVPFAHGMGLISTDMFEDVKATCHGKFWGNVDDLCQESIDRVRWELKDLNKYNTLAPCYHNPEIQEAEFINSSLPSSFRSLGETERQFPVRKRMAGRSWPLRLALRDGRVPMWPGLGGRSLPCTSDELATTWLDDEDVRAAIHAKPKSLIGAWELYTARIDYTHDTGTMISYHKKFISLGYRVLIYSGDHDLCIPFPGTEAWVKSMSYQVVDRWRPWYFNQQVAGYTEGYDHNLTFLTIKLFNIKVASSQGAGHAVPEYKPKEALTFYSRWLAGQKL</sequence>
<keyword evidence="3" id="KW-0121">Carboxypeptidase</keyword>
<dbReference type="PANTHER" id="PTHR11802">
    <property type="entry name" value="SERINE PROTEASE FAMILY S10 SERINE CARBOXYPEPTIDASE"/>
    <property type="match status" value="1"/>
</dbReference>
<dbReference type="Gene3D" id="3.40.50.1820">
    <property type="entry name" value="alpha/beta hydrolase"/>
    <property type="match status" value="1"/>
</dbReference>
<gene>
    <name evidence="4" type="primary">ga30103</name>
    <name evidence="4" type="ORF">PR202_ga30103</name>
</gene>
<evidence type="ECO:0000256" key="2">
    <source>
        <dbReference type="ARBA" id="ARBA00023180"/>
    </source>
</evidence>
<dbReference type="GO" id="GO:0016747">
    <property type="term" value="F:acyltransferase activity, transferring groups other than amino-acyl groups"/>
    <property type="evidence" value="ECO:0007669"/>
    <property type="project" value="TreeGrafter"/>
</dbReference>
<comment type="similarity">
    <text evidence="1 3">Belongs to the peptidase S10 family.</text>
</comment>